<proteinExistence type="predicted"/>
<dbReference type="EMBL" id="JACANB010000012">
    <property type="protein sequence ID" value="MDM1697238.1"/>
    <property type="molecule type" value="Genomic_DNA"/>
</dbReference>
<protein>
    <submittedName>
        <fullName evidence="2">Uncharacterized protein</fullName>
    </submittedName>
</protein>
<evidence type="ECO:0000313" key="3">
    <source>
        <dbReference type="Proteomes" id="UP001173465"/>
    </source>
</evidence>
<evidence type="ECO:0000313" key="2">
    <source>
        <dbReference type="EMBL" id="MDM1697238.1"/>
    </source>
</evidence>
<dbReference type="AlphaFoldDB" id="A0AAW7DX32"/>
<feature type="transmembrane region" description="Helical" evidence="1">
    <location>
        <begin position="33"/>
        <end position="52"/>
    </location>
</feature>
<feature type="transmembrane region" description="Helical" evidence="1">
    <location>
        <begin position="7"/>
        <end position="27"/>
    </location>
</feature>
<keyword evidence="1" id="KW-0812">Transmembrane</keyword>
<gene>
    <name evidence="2" type="ORF">HX099_11300</name>
</gene>
<keyword evidence="1" id="KW-1133">Transmembrane helix</keyword>
<reference evidence="2" key="1">
    <citation type="submission" date="2020-06" db="EMBL/GenBank/DDBJ databases">
        <authorList>
            <person name="Dong N."/>
        </authorList>
    </citation>
    <scope>NUCLEOTIDE SEQUENCE</scope>
    <source>
        <strain evidence="2">DF46-2-2</strain>
    </source>
</reference>
<name>A0AAW7DX32_9GAMM</name>
<sequence>MKLFKILYTSTVITWAIIFGSTLYSLFLYERAVLVHATFSLVVLLILLYIVHRQYVLYRVMPEIKSKRVLYHVLLSELAFGVVAQLVGLIAISAIWSYLILEVQPLFD</sequence>
<accession>A0AAW7DX32</accession>
<keyword evidence="1" id="KW-0472">Membrane</keyword>
<reference evidence="2" key="2">
    <citation type="journal article" date="2022" name="Sci. Total Environ.">
        <title>Prevalence, transmission, and molecular epidemiology of tet(X)-positive bacteria among humans, animals, and environmental niches in China: An epidemiological, and genomic-based study.</title>
        <authorList>
            <person name="Dong N."/>
            <person name="Zeng Y."/>
            <person name="Cai C."/>
            <person name="Sun C."/>
            <person name="Lu J."/>
            <person name="Liu C."/>
            <person name="Zhou H."/>
            <person name="Sun Q."/>
            <person name="Shu L."/>
            <person name="Wang H."/>
            <person name="Wang Y."/>
            <person name="Wang S."/>
            <person name="Wu C."/>
            <person name="Chan E.W."/>
            <person name="Chen G."/>
            <person name="Shen Z."/>
            <person name="Chen S."/>
            <person name="Zhang R."/>
        </authorList>
    </citation>
    <scope>NUCLEOTIDE SEQUENCE</scope>
    <source>
        <strain evidence="2">DF46-2-2</strain>
    </source>
</reference>
<organism evidence="2 3">
    <name type="scientific">Thiopseudomonas alkaliphila</name>
    <dbReference type="NCBI Taxonomy" id="1697053"/>
    <lineage>
        <taxon>Bacteria</taxon>
        <taxon>Pseudomonadati</taxon>
        <taxon>Pseudomonadota</taxon>
        <taxon>Gammaproteobacteria</taxon>
        <taxon>Pseudomonadales</taxon>
        <taxon>Pseudomonadaceae</taxon>
        <taxon>Thiopseudomonas</taxon>
    </lineage>
</organism>
<evidence type="ECO:0000256" key="1">
    <source>
        <dbReference type="SAM" id="Phobius"/>
    </source>
</evidence>
<comment type="caution">
    <text evidence="2">The sequence shown here is derived from an EMBL/GenBank/DDBJ whole genome shotgun (WGS) entry which is preliminary data.</text>
</comment>
<feature type="transmembrane region" description="Helical" evidence="1">
    <location>
        <begin position="73"/>
        <end position="99"/>
    </location>
</feature>
<dbReference type="Proteomes" id="UP001173465">
    <property type="component" value="Unassembled WGS sequence"/>
</dbReference>
<dbReference type="RefSeq" id="WP_286594490.1">
    <property type="nucleotide sequence ID" value="NZ_JACANB010000012.1"/>
</dbReference>